<feature type="domain" description="N-acetyltransferase" evidence="1">
    <location>
        <begin position="121"/>
        <end position="265"/>
    </location>
</feature>
<evidence type="ECO:0000313" key="2">
    <source>
        <dbReference type="EMBL" id="PPE03083.1"/>
    </source>
</evidence>
<dbReference type="EMBL" id="PHHC01000141">
    <property type="protein sequence ID" value="PPE03083.1"/>
    <property type="molecule type" value="Genomic_DNA"/>
</dbReference>
<organism evidence="2 3">
    <name type="scientific">Holospora curviuscula</name>
    <dbReference type="NCBI Taxonomy" id="1082868"/>
    <lineage>
        <taxon>Bacteria</taxon>
        <taxon>Pseudomonadati</taxon>
        <taxon>Pseudomonadota</taxon>
        <taxon>Alphaproteobacteria</taxon>
        <taxon>Holosporales</taxon>
        <taxon>Holosporaceae</taxon>
        <taxon>Holospora</taxon>
    </lineage>
</organism>
<keyword evidence="2" id="KW-0808">Transferase</keyword>
<dbReference type="SUPFAM" id="SSF55729">
    <property type="entry name" value="Acyl-CoA N-acyltransferases (Nat)"/>
    <property type="match status" value="1"/>
</dbReference>
<dbReference type="PROSITE" id="PS51186">
    <property type="entry name" value="GNAT"/>
    <property type="match status" value="1"/>
</dbReference>
<comment type="caution">
    <text evidence="2">The sequence shown here is derived from an EMBL/GenBank/DDBJ whole genome shotgun (WGS) entry which is preliminary data.</text>
</comment>
<dbReference type="InterPro" id="IPR027365">
    <property type="entry name" value="GNAT_acetyltra_YdfB-like"/>
</dbReference>
<dbReference type="Proteomes" id="UP000239425">
    <property type="component" value="Unassembled WGS sequence"/>
</dbReference>
<dbReference type="PANTHER" id="PTHR31143:SF2">
    <property type="entry name" value="FR47-LIKE DOMAIN-CONTAINING PROTEIN-RELATED"/>
    <property type="match status" value="1"/>
</dbReference>
<evidence type="ECO:0000259" key="1">
    <source>
        <dbReference type="PROSITE" id="PS51186"/>
    </source>
</evidence>
<proteinExistence type="predicted"/>
<gene>
    <name evidence="2" type="ORF">HCUR_01514</name>
</gene>
<dbReference type="Pfam" id="PF12746">
    <property type="entry name" value="GNAT_acetyltran"/>
    <property type="match status" value="1"/>
</dbReference>
<dbReference type="Gene3D" id="3.40.630.30">
    <property type="match status" value="1"/>
</dbReference>
<reference evidence="2 3" key="1">
    <citation type="submission" date="2017-11" db="EMBL/GenBank/DDBJ databases">
        <title>Comparative genomic analysis of Holospora spp., intranuclear symbionts of paramecia.</title>
        <authorList>
            <person name="Garushyants S.K."/>
            <person name="Beliavskaya A."/>
            <person name="Malko D.B."/>
            <person name="Logacheva M.D."/>
            <person name="Rautian M.S."/>
            <person name="Gelfand M.S."/>
        </authorList>
    </citation>
    <scope>NUCLEOTIDE SEQUENCE [LARGE SCALE GENOMIC DNA]</scope>
    <source>
        <strain evidence="3">02AZ16</strain>
    </source>
</reference>
<protein>
    <submittedName>
        <fullName evidence="2">GNAT acetyltransferase</fullName>
    </submittedName>
</protein>
<sequence length="265" mass="29856">MLKHLDKIVDKGMLEEFKTFPNQGILWGIIEQQKTGKIFELPSNAILVMENCPDPFVFIAGDLTDEDVTEVVSLVGGLEFPMLYCQAKYHPLFLNHGWNFHLRSSLTLQKPIQIISPNPKLEIKPIKSIELFKQCTWYKERSELYGSDENFLRYGIGYALCKGSSVVSEAYASSGGGYAEIGVITSPDHRNKGYAALIVSHLINECEKSQIIPEWSCNVDNRASLSTGLKMGFEIDSYYTLLVPDCGNVVCKNLVNWLKNNDYPM</sequence>
<dbReference type="InterPro" id="IPR000182">
    <property type="entry name" value="GNAT_dom"/>
</dbReference>
<dbReference type="GO" id="GO:0016747">
    <property type="term" value="F:acyltransferase activity, transferring groups other than amino-acyl groups"/>
    <property type="evidence" value="ECO:0007669"/>
    <property type="project" value="InterPro"/>
</dbReference>
<name>A0A2S5R720_9PROT</name>
<dbReference type="InterPro" id="IPR016181">
    <property type="entry name" value="Acyl_CoA_acyltransferase"/>
</dbReference>
<dbReference type="PANTHER" id="PTHR31143">
    <property type="match status" value="1"/>
</dbReference>
<evidence type="ECO:0000313" key="3">
    <source>
        <dbReference type="Proteomes" id="UP000239425"/>
    </source>
</evidence>
<accession>A0A2S5R720</accession>
<keyword evidence="3" id="KW-1185">Reference proteome</keyword>
<dbReference type="OrthoDB" id="3570754at2"/>
<dbReference type="AlphaFoldDB" id="A0A2S5R720"/>